<comment type="similarity">
    <text evidence="5">Belongs to the purine/pyrimidine phosphoribosyltransferase family.</text>
</comment>
<name>A0AAU9UH96_EUPED</name>
<dbReference type="GO" id="GO:0044209">
    <property type="term" value="P:AMP salvage"/>
    <property type="evidence" value="ECO:0007669"/>
    <property type="project" value="TreeGrafter"/>
</dbReference>
<evidence type="ECO:0000313" key="14">
    <source>
        <dbReference type="EMBL" id="CAH2098159.1"/>
    </source>
</evidence>
<dbReference type="AlphaFoldDB" id="A0AAU9UH96"/>
<comment type="pathway">
    <text evidence="4">Purine metabolism; AMP biosynthesis via salvage pathway; AMP from adenine: step 1/1.</text>
</comment>
<evidence type="ECO:0000256" key="8">
    <source>
        <dbReference type="ARBA" id="ARBA00017366"/>
    </source>
</evidence>
<dbReference type="FunFam" id="3.40.50.2020:FF:000021">
    <property type="entry name" value="Adenine phosphoribosyltransferase"/>
    <property type="match status" value="1"/>
</dbReference>
<evidence type="ECO:0000256" key="9">
    <source>
        <dbReference type="ARBA" id="ARBA00022490"/>
    </source>
</evidence>
<feature type="domain" description="Phosphoribosyltransferase" evidence="13">
    <location>
        <begin position="62"/>
        <end position="164"/>
    </location>
</feature>
<evidence type="ECO:0000256" key="1">
    <source>
        <dbReference type="ARBA" id="ARBA00000868"/>
    </source>
</evidence>
<keyword evidence="15" id="KW-1185">Reference proteome</keyword>
<dbReference type="PANTHER" id="PTHR32315">
    <property type="entry name" value="ADENINE PHOSPHORIBOSYLTRANSFERASE"/>
    <property type="match status" value="1"/>
</dbReference>
<proteinExistence type="inferred from homology"/>
<comment type="function">
    <text evidence="2">Catalyzes a salvage reaction resulting in the formation of AMP, that is energically less costly than de novo synthesis.</text>
</comment>
<evidence type="ECO:0000256" key="7">
    <source>
        <dbReference type="ARBA" id="ARBA00011893"/>
    </source>
</evidence>
<dbReference type="SUPFAM" id="SSF53271">
    <property type="entry name" value="PRTase-like"/>
    <property type="match status" value="1"/>
</dbReference>
<keyword evidence="10" id="KW-0328">Glycosyltransferase</keyword>
<organism evidence="14 15">
    <name type="scientific">Euphydryas editha</name>
    <name type="common">Edith's checkerspot</name>
    <dbReference type="NCBI Taxonomy" id="104508"/>
    <lineage>
        <taxon>Eukaryota</taxon>
        <taxon>Metazoa</taxon>
        <taxon>Ecdysozoa</taxon>
        <taxon>Arthropoda</taxon>
        <taxon>Hexapoda</taxon>
        <taxon>Insecta</taxon>
        <taxon>Pterygota</taxon>
        <taxon>Neoptera</taxon>
        <taxon>Endopterygota</taxon>
        <taxon>Lepidoptera</taxon>
        <taxon>Glossata</taxon>
        <taxon>Ditrysia</taxon>
        <taxon>Papilionoidea</taxon>
        <taxon>Nymphalidae</taxon>
        <taxon>Nymphalinae</taxon>
        <taxon>Euphydryas</taxon>
    </lineage>
</organism>
<gene>
    <name evidence="14" type="ORF">EEDITHA_LOCUS13306</name>
</gene>
<dbReference type="GO" id="GO:0002055">
    <property type="term" value="F:adenine binding"/>
    <property type="evidence" value="ECO:0007669"/>
    <property type="project" value="TreeGrafter"/>
</dbReference>
<dbReference type="GO" id="GO:0006168">
    <property type="term" value="P:adenine salvage"/>
    <property type="evidence" value="ECO:0007669"/>
    <property type="project" value="InterPro"/>
</dbReference>
<accession>A0AAU9UH96</accession>
<evidence type="ECO:0000256" key="11">
    <source>
        <dbReference type="ARBA" id="ARBA00022679"/>
    </source>
</evidence>
<evidence type="ECO:0000256" key="10">
    <source>
        <dbReference type="ARBA" id="ARBA00022676"/>
    </source>
</evidence>
<evidence type="ECO:0000256" key="4">
    <source>
        <dbReference type="ARBA" id="ARBA00004659"/>
    </source>
</evidence>
<comment type="caution">
    <text evidence="14">The sequence shown here is derived from an EMBL/GenBank/DDBJ whole genome shotgun (WGS) entry which is preliminary data.</text>
</comment>
<evidence type="ECO:0000256" key="12">
    <source>
        <dbReference type="ARBA" id="ARBA00022726"/>
    </source>
</evidence>
<evidence type="ECO:0000259" key="13">
    <source>
        <dbReference type="Pfam" id="PF00156"/>
    </source>
</evidence>
<dbReference type="GO" id="GO:0006166">
    <property type="term" value="P:purine ribonucleoside salvage"/>
    <property type="evidence" value="ECO:0007669"/>
    <property type="project" value="UniProtKB-KW"/>
</dbReference>
<comment type="subcellular location">
    <subcellularLocation>
        <location evidence="3">Cytoplasm</location>
    </subcellularLocation>
</comment>
<keyword evidence="12" id="KW-0660">Purine salvage</keyword>
<dbReference type="PANTHER" id="PTHR32315:SF3">
    <property type="entry name" value="ADENINE PHOSPHORIBOSYLTRANSFERASE"/>
    <property type="match status" value="1"/>
</dbReference>
<comment type="catalytic activity">
    <reaction evidence="1">
        <text>AMP + diphosphate = 5-phospho-alpha-D-ribose 1-diphosphate + adenine</text>
        <dbReference type="Rhea" id="RHEA:16609"/>
        <dbReference type="ChEBI" id="CHEBI:16708"/>
        <dbReference type="ChEBI" id="CHEBI:33019"/>
        <dbReference type="ChEBI" id="CHEBI:58017"/>
        <dbReference type="ChEBI" id="CHEBI:456215"/>
        <dbReference type="EC" id="2.4.2.7"/>
    </reaction>
</comment>
<sequence length="183" mass="20081">MDSDLEKKVAELKSKIKSYPNFPKEGIMFWDIFSALSDGSSCKLLQSLLVKFIKAKLPDVEAVVGLESRGFLFCFSVATELGIGCLPVRKKGKLPGEVISYEYTLEYGTDIVEIQKNSIRPGIKCVIMDDLIATGGSISAATKLLQKCGANVIGCLVIMELKSLNGRKNFPNDIPLHSLIKYD</sequence>
<keyword evidence="11" id="KW-0808">Transferase</keyword>
<dbReference type="Proteomes" id="UP001153954">
    <property type="component" value="Unassembled WGS sequence"/>
</dbReference>
<dbReference type="EC" id="2.4.2.7" evidence="7"/>
<dbReference type="InterPro" id="IPR005764">
    <property type="entry name" value="Ade_phspho_trans"/>
</dbReference>
<comment type="subunit">
    <text evidence="6">Homodimer.</text>
</comment>
<evidence type="ECO:0000256" key="2">
    <source>
        <dbReference type="ARBA" id="ARBA00003968"/>
    </source>
</evidence>
<dbReference type="Gene3D" id="3.40.50.2020">
    <property type="match status" value="1"/>
</dbReference>
<dbReference type="GO" id="GO:0005737">
    <property type="term" value="C:cytoplasm"/>
    <property type="evidence" value="ECO:0007669"/>
    <property type="project" value="UniProtKB-SubCell"/>
</dbReference>
<dbReference type="InterPro" id="IPR029057">
    <property type="entry name" value="PRTase-like"/>
</dbReference>
<dbReference type="NCBIfam" id="TIGR01090">
    <property type="entry name" value="apt"/>
    <property type="match status" value="1"/>
</dbReference>
<evidence type="ECO:0000313" key="15">
    <source>
        <dbReference type="Proteomes" id="UP001153954"/>
    </source>
</evidence>
<dbReference type="EMBL" id="CAKOGL010000019">
    <property type="protein sequence ID" value="CAH2098159.1"/>
    <property type="molecule type" value="Genomic_DNA"/>
</dbReference>
<evidence type="ECO:0000256" key="3">
    <source>
        <dbReference type="ARBA" id="ARBA00004496"/>
    </source>
</evidence>
<dbReference type="Pfam" id="PF00156">
    <property type="entry name" value="Pribosyltran"/>
    <property type="match status" value="1"/>
</dbReference>
<dbReference type="InterPro" id="IPR050054">
    <property type="entry name" value="UPRTase/APRTase"/>
</dbReference>
<evidence type="ECO:0000256" key="5">
    <source>
        <dbReference type="ARBA" id="ARBA00008391"/>
    </source>
</evidence>
<dbReference type="GO" id="GO:0003999">
    <property type="term" value="F:adenine phosphoribosyltransferase activity"/>
    <property type="evidence" value="ECO:0007669"/>
    <property type="project" value="UniProtKB-EC"/>
</dbReference>
<dbReference type="InterPro" id="IPR000836">
    <property type="entry name" value="PRTase_dom"/>
</dbReference>
<keyword evidence="9" id="KW-0963">Cytoplasm</keyword>
<evidence type="ECO:0000256" key="6">
    <source>
        <dbReference type="ARBA" id="ARBA00011738"/>
    </source>
</evidence>
<dbReference type="CDD" id="cd06223">
    <property type="entry name" value="PRTases_typeI"/>
    <property type="match status" value="1"/>
</dbReference>
<reference evidence="14" key="1">
    <citation type="submission" date="2022-03" db="EMBL/GenBank/DDBJ databases">
        <authorList>
            <person name="Tunstrom K."/>
        </authorList>
    </citation>
    <scope>NUCLEOTIDE SEQUENCE</scope>
</reference>
<dbReference type="GO" id="GO:0016208">
    <property type="term" value="F:AMP binding"/>
    <property type="evidence" value="ECO:0007669"/>
    <property type="project" value="TreeGrafter"/>
</dbReference>
<dbReference type="NCBIfam" id="NF002636">
    <property type="entry name" value="PRK02304.1-5"/>
    <property type="match status" value="1"/>
</dbReference>
<protein>
    <recommendedName>
        <fullName evidence="8">Adenine phosphoribosyltransferase</fullName>
        <ecNumber evidence="7">2.4.2.7</ecNumber>
    </recommendedName>
</protein>
<dbReference type="HAMAP" id="MF_00004">
    <property type="entry name" value="Aden_phosphoribosyltr"/>
    <property type="match status" value="1"/>
</dbReference>